<dbReference type="EC" id="2.3.2.15" evidence="1"/>
<dbReference type="GO" id="GO:0098849">
    <property type="term" value="P:cellular detoxification of cadmium ion"/>
    <property type="evidence" value="ECO:0007669"/>
    <property type="project" value="TreeGrafter"/>
</dbReference>
<dbReference type="SUPFAM" id="SSF54001">
    <property type="entry name" value="Cysteine proteinases"/>
    <property type="match status" value="1"/>
</dbReference>
<dbReference type="AlphaFoldDB" id="A0A0A9Z1L9"/>
<evidence type="ECO:0000313" key="6">
    <source>
        <dbReference type="EMBL" id="JAG37243.1"/>
    </source>
</evidence>
<sequence>MFAQAIHANTMECYYSLSEQFLTQAEPSYCAITTLAMCFNALNLDPGIQWRKPWRWYTEEILGLCYPLHKIKENGITFSEFVALARCNGVSVEPHYADTVTANDLREKVKSVCIRPVADAYTTASSTDGSAVQQHTPSKRIIVASYSRKSLNQTGDGHMSPIGGYHEPSDHVLILDVARFKYPPYWVP</sequence>
<accession>A0A0A9Z1L9</accession>
<keyword evidence="4" id="KW-0479">Metal-binding</keyword>
<reference evidence="7" key="3">
    <citation type="journal article" date="2016" name="Gigascience">
        <title>De novo construction of an expanded transcriptome assembly for the western tarnished plant bug, Lygus hesperus.</title>
        <authorList>
            <person name="Tassone E.E."/>
            <person name="Geib S.M."/>
            <person name="Hall B."/>
            <person name="Fabrick J.A."/>
            <person name="Brent C.S."/>
            <person name="Hull J.J."/>
        </authorList>
    </citation>
    <scope>NUCLEOTIDE SEQUENCE</scope>
</reference>
<protein>
    <recommendedName>
        <fullName evidence="1">glutathione gamma-glutamylcysteinyltransferase</fullName>
        <ecNumber evidence="1">2.3.2.15</ecNumber>
    </recommendedName>
</protein>
<evidence type="ECO:0000256" key="1">
    <source>
        <dbReference type="ARBA" id="ARBA00012468"/>
    </source>
</evidence>
<dbReference type="GO" id="GO:0010273">
    <property type="term" value="P:detoxification of copper ion"/>
    <property type="evidence" value="ECO:0007669"/>
    <property type="project" value="TreeGrafter"/>
</dbReference>
<gene>
    <name evidence="6" type="primary">PCS3</name>
    <name evidence="6" type="ORF">CM83_101346</name>
    <name evidence="7" type="ORF">g.9371</name>
</gene>
<dbReference type="InterPro" id="IPR040409">
    <property type="entry name" value="PCS-like"/>
</dbReference>
<dbReference type="InterPro" id="IPR038765">
    <property type="entry name" value="Papain-like_cys_pep_sf"/>
</dbReference>
<dbReference type="EMBL" id="GDHC01002577">
    <property type="protein sequence ID" value="JAQ16052.1"/>
    <property type="molecule type" value="Transcribed_RNA"/>
</dbReference>
<evidence type="ECO:0000256" key="4">
    <source>
        <dbReference type="ARBA" id="ARBA00022723"/>
    </source>
</evidence>
<organism evidence="6">
    <name type="scientific">Lygus hesperus</name>
    <name type="common">Western plant bug</name>
    <dbReference type="NCBI Taxonomy" id="30085"/>
    <lineage>
        <taxon>Eukaryota</taxon>
        <taxon>Metazoa</taxon>
        <taxon>Ecdysozoa</taxon>
        <taxon>Arthropoda</taxon>
        <taxon>Hexapoda</taxon>
        <taxon>Insecta</taxon>
        <taxon>Pterygota</taxon>
        <taxon>Neoptera</taxon>
        <taxon>Paraneoptera</taxon>
        <taxon>Hemiptera</taxon>
        <taxon>Heteroptera</taxon>
        <taxon>Panheteroptera</taxon>
        <taxon>Cimicomorpha</taxon>
        <taxon>Miridae</taxon>
        <taxon>Mirini</taxon>
        <taxon>Lygus</taxon>
    </lineage>
</organism>
<dbReference type="PANTHER" id="PTHR33447:SF2">
    <property type="entry name" value="GLUTATHIONE GAMMA-GLUTAMYLCYSTEINYLTRANSFERASE"/>
    <property type="match status" value="1"/>
</dbReference>
<keyword evidence="3 6" id="KW-0808">Transferase</keyword>
<dbReference type="GO" id="GO:0046938">
    <property type="term" value="P:phytochelatin biosynthetic process"/>
    <property type="evidence" value="ECO:0007669"/>
    <property type="project" value="InterPro"/>
</dbReference>
<dbReference type="InterPro" id="IPR007719">
    <property type="entry name" value="PCS_N"/>
</dbReference>
<keyword evidence="2" id="KW-0104">Cadmium</keyword>
<reference evidence="6" key="2">
    <citation type="submission" date="2014-07" db="EMBL/GenBank/DDBJ databases">
        <authorList>
            <person name="Hull J."/>
        </authorList>
    </citation>
    <scope>NUCLEOTIDE SEQUENCE</scope>
</reference>
<dbReference type="InterPro" id="IPR038156">
    <property type="entry name" value="PCS_N_sf"/>
</dbReference>
<evidence type="ECO:0000259" key="5">
    <source>
        <dbReference type="PROSITE" id="PS51443"/>
    </source>
</evidence>
<dbReference type="Pfam" id="PF05023">
    <property type="entry name" value="Phytochelatin"/>
    <property type="match status" value="1"/>
</dbReference>
<reference evidence="6" key="1">
    <citation type="journal article" date="2014" name="PLoS ONE">
        <title>Transcriptome-Based Identification of ABC Transporters in the Western Tarnished Plant Bug Lygus hesperus.</title>
        <authorList>
            <person name="Hull J.J."/>
            <person name="Chaney K."/>
            <person name="Geib S.M."/>
            <person name="Fabrick J.A."/>
            <person name="Brent C.S."/>
            <person name="Walsh D."/>
            <person name="Lavine L.C."/>
        </authorList>
    </citation>
    <scope>NUCLEOTIDE SEQUENCE</scope>
</reference>
<dbReference type="FunFam" id="3.90.70.30:FF:000001">
    <property type="entry name" value="Glutathione gamma-glutamylcysteinyltransferase 1"/>
    <property type="match status" value="1"/>
</dbReference>
<dbReference type="GO" id="GO:0016756">
    <property type="term" value="F:glutathione gamma-glutamylcysteinyltransferase activity"/>
    <property type="evidence" value="ECO:0007669"/>
    <property type="project" value="UniProtKB-EC"/>
</dbReference>
<dbReference type="Gene3D" id="3.90.70.30">
    <property type="entry name" value="Phytochelatin synthase, N-terminal domain"/>
    <property type="match status" value="1"/>
</dbReference>
<evidence type="ECO:0000313" key="7">
    <source>
        <dbReference type="EMBL" id="JAQ16052.1"/>
    </source>
</evidence>
<dbReference type="GO" id="GO:0046872">
    <property type="term" value="F:metal ion binding"/>
    <property type="evidence" value="ECO:0007669"/>
    <property type="project" value="UniProtKB-KW"/>
</dbReference>
<name>A0A0A9Z1L9_LYGHE</name>
<dbReference type="PROSITE" id="PS51443">
    <property type="entry name" value="PCS"/>
    <property type="match status" value="1"/>
</dbReference>
<dbReference type="EMBL" id="GBHO01006361">
    <property type="protein sequence ID" value="JAG37243.1"/>
    <property type="molecule type" value="Transcribed_RNA"/>
</dbReference>
<feature type="domain" description="Peptidase C83" evidence="5">
    <location>
        <begin position="1"/>
        <end position="188"/>
    </location>
</feature>
<evidence type="ECO:0000256" key="3">
    <source>
        <dbReference type="ARBA" id="ARBA00022679"/>
    </source>
</evidence>
<dbReference type="PANTHER" id="PTHR33447">
    <property type="entry name" value="GLUTATHIONE GAMMA-GLUTAMYLCYSTEINYLTRANSFERASE"/>
    <property type="match status" value="1"/>
</dbReference>
<evidence type="ECO:0000256" key="2">
    <source>
        <dbReference type="ARBA" id="ARBA00022539"/>
    </source>
</evidence>
<proteinExistence type="predicted"/>